<evidence type="ECO:0000313" key="9">
    <source>
        <dbReference type="EMBL" id="TQM01003.1"/>
    </source>
</evidence>
<evidence type="ECO:0000256" key="1">
    <source>
        <dbReference type="ARBA" id="ARBA00004651"/>
    </source>
</evidence>
<evidence type="ECO:0000256" key="4">
    <source>
        <dbReference type="ARBA" id="ARBA00022801"/>
    </source>
</evidence>
<dbReference type="InterPro" id="IPR036938">
    <property type="entry name" value="PAP2/HPO_sf"/>
</dbReference>
<dbReference type="EMBL" id="VFOZ01000001">
    <property type="protein sequence ID" value="TQM01003.1"/>
    <property type="molecule type" value="Genomic_DNA"/>
</dbReference>
<evidence type="ECO:0000256" key="7">
    <source>
        <dbReference type="SAM" id="Phobius"/>
    </source>
</evidence>
<evidence type="ECO:0000256" key="5">
    <source>
        <dbReference type="ARBA" id="ARBA00022989"/>
    </source>
</evidence>
<protein>
    <submittedName>
        <fullName evidence="9">Undecaprenyl-diphosphatase</fullName>
    </submittedName>
</protein>
<dbReference type="Pfam" id="PF01569">
    <property type="entry name" value="PAP2"/>
    <property type="match status" value="1"/>
</dbReference>
<keyword evidence="4" id="KW-0378">Hydrolase</keyword>
<dbReference type="Proteomes" id="UP000316096">
    <property type="component" value="Unassembled WGS sequence"/>
</dbReference>
<dbReference type="SUPFAM" id="SSF48317">
    <property type="entry name" value="Acid phosphatase/Vanadium-dependent haloperoxidase"/>
    <property type="match status" value="1"/>
</dbReference>
<organism evidence="9 10">
    <name type="scientific">Actinoallomurus bryophytorum</name>
    <dbReference type="NCBI Taxonomy" id="1490222"/>
    <lineage>
        <taxon>Bacteria</taxon>
        <taxon>Bacillati</taxon>
        <taxon>Actinomycetota</taxon>
        <taxon>Actinomycetes</taxon>
        <taxon>Streptosporangiales</taxon>
        <taxon>Thermomonosporaceae</taxon>
        <taxon>Actinoallomurus</taxon>
    </lineage>
</organism>
<dbReference type="GO" id="GO:0005886">
    <property type="term" value="C:plasma membrane"/>
    <property type="evidence" value="ECO:0007669"/>
    <property type="project" value="UniProtKB-SubCell"/>
</dbReference>
<dbReference type="InterPro" id="IPR000326">
    <property type="entry name" value="PAP2/HPO"/>
</dbReference>
<keyword evidence="2" id="KW-1003">Cell membrane</keyword>
<keyword evidence="5 7" id="KW-1133">Transmembrane helix</keyword>
<evidence type="ECO:0000313" key="10">
    <source>
        <dbReference type="Proteomes" id="UP000316096"/>
    </source>
</evidence>
<dbReference type="SMART" id="SM00014">
    <property type="entry name" value="acidPPc"/>
    <property type="match status" value="1"/>
</dbReference>
<feature type="transmembrane region" description="Helical" evidence="7">
    <location>
        <begin position="149"/>
        <end position="167"/>
    </location>
</feature>
<keyword evidence="3 7" id="KW-0812">Transmembrane</keyword>
<dbReference type="AlphaFoldDB" id="A0A543CV73"/>
<dbReference type="CDD" id="cd01610">
    <property type="entry name" value="PAP2_like"/>
    <property type="match status" value="1"/>
</dbReference>
<accession>A0A543CV73</accession>
<feature type="transmembrane region" description="Helical" evidence="7">
    <location>
        <begin position="53"/>
        <end position="74"/>
    </location>
</feature>
<proteinExistence type="predicted"/>
<keyword evidence="6 7" id="KW-0472">Membrane</keyword>
<feature type="transmembrane region" description="Helical" evidence="7">
    <location>
        <begin position="126"/>
        <end position="143"/>
    </location>
</feature>
<sequence length="210" mass="22283">MHAAFDSGAYRDMVALARHTTWLNGAANRWSDYGLLLFVVPVVAGLRRNGWRALWVAGAMVAAFALSALTKLAFAEQRPCRTLPSVGHIVALCPPLGDYAFPSNHAVLAGAGAMAVWALDRRLGAVAAVNAVVIAAARVYVGVHYPHDVVAGLLFGALVAGGGTWAGSRLGPPVLRRVRGRRGSDGERPDAELPTIAVVLLGKYNRRNER</sequence>
<dbReference type="PANTHER" id="PTHR14969">
    <property type="entry name" value="SPHINGOSINE-1-PHOSPHATE PHOSPHOHYDROLASE"/>
    <property type="match status" value="1"/>
</dbReference>
<feature type="domain" description="Phosphatidic acid phosphatase type 2/haloperoxidase" evidence="8">
    <location>
        <begin position="52"/>
        <end position="164"/>
    </location>
</feature>
<evidence type="ECO:0000259" key="8">
    <source>
        <dbReference type="SMART" id="SM00014"/>
    </source>
</evidence>
<dbReference type="PANTHER" id="PTHR14969:SF62">
    <property type="entry name" value="DECAPRENYLPHOSPHORYL-5-PHOSPHORIBOSE PHOSPHATASE RV3807C-RELATED"/>
    <property type="match status" value="1"/>
</dbReference>
<evidence type="ECO:0000256" key="3">
    <source>
        <dbReference type="ARBA" id="ARBA00022692"/>
    </source>
</evidence>
<dbReference type="Gene3D" id="1.20.144.10">
    <property type="entry name" value="Phosphatidic acid phosphatase type 2/haloperoxidase"/>
    <property type="match status" value="1"/>
</dbReference>
<gene>
    <name evidence="9" type="ORF">FB559_6746</name>
</gene>
<feature type="transmembrane region" description="Helical" evidence="7">
    <location>
        <begin position="30"/>
        <end position="46"/>
    </location>
</feature>
<comment type="caution">
    <text evidence="9">The sequence shown here is derived from an EMBL/GenBank/DDBJ whole genome shotgun (WGS) entry which is preliminary data.</text>
</comment>
<dbReference type="GO" id="GO:0016787">
    <property type="term" value="F:hydrolase activity"/>
    <property type="evidence" value="ECO:0007669"/>
    <property type="project" value="UniProtKB-KW"/>
</dbReference>
<comment type="subcellular location">
    <subcellularLocation>
        <location evidence="1">Cell membrane</location>
        <topology evidence="1">Multi-pass membrane protein</topology>
    </subcellularLocation>
</comment>
<evidence type="ECO:0000256" key="6">
    <source>
        <dbReference type="ARBA" id="ARBA00023136"/>
    </source>
</evidence>
<evidence type="ECO:0000256" key="2">
    <source>
        <dbReference type="ARBA" id="ARBA00022475"/>
    </source>
</evidence>
<name>A0A543CV73_9ACTN</name>
<reference evidence="9 10" key="1">
    <citation type="submission" date="2019-06" db="EMBL/GenBank/DDBJ databases">
        <title>Sequencing the genomes of 1000 actinobacteria strains.</title>
        <authorList>
            <person name="Klenk H.-P."/>
        </authorList>
    </citation>
    <scope>NUCLEOTIDE SEQUENCE [LARGE SCALE GENOMIC DNA]</scope>
    <source>
        <strain evidence="9 10">DSM 102200</strain>
    </source>
</reference>
<keyword evidence="10" id="KW-1185">Reference proteome</keyword>